<sequence>MSKCRSKAFTTLPLKTGPGGPKTKTDSEVALMKFTMKMFGPVKKQFSRLRRIHNAIEKCDVSSFGSVQLKNPTPSQSQSIWRHGGRRRRPDSVCSSVKNAIPKGDKIRTFLQTNVLAPLRSMKAIKMKPNVIIGDPRSTETDIPVPAGATTSKR</sequence>
<evidence type="ECO:0000256" key="1">
    <source>
        <dbReference type="SAM" id="MobiDB-lite"/>
    </source>
</evidence>
<organism evidence="2">
    <name type="scientific">Trichuris suis</name>
    <name type="common">pig whipworm</name>
    <dbReference type="NCBI Taxonomy" id="68888"/>
    <lineage>
        <taxon>Eukaryota</taxon>
        <taxon>Metazoa</taxon>
        <taxon>Ecdysozoa</taxon>
        <taxon>Nematoda</taxon>
        <taxon>Enoplea</taxon>
        <taxon>Dorylaimia</taxon>
        <taxon>Trichinellida</taxon>
        <taxon>Trichuridae</taxon>
        <taxon>Trichuris</taxon>
    </lineage>
</organism>
<feature type="compositionally biased region" description="Polar residues" evidence="1">
    <location>
        <begin position="66"/>
        <end position="80"/>
    </location>
</feature>
<feature type="region of interest" description="Disordered" evidence="1">
    <location>
        <begin position="1"/>
        <end position="25"/>
    </location>
</feature>
<evidence type="ECO:0000313" key="2">
    <source>
        <dbReference type="EMBL" id="KFD66438.1"/>
    </source>
</evidence>
<feature type="region of interest" description="Disordered" evidence="1">
    <location>
        <begin position="66"/>
        <end position="98"/>
    </location>
</feature>
<name>A0A085NAE2_9BILA</name>
<dbReference type="EMBL" id="KL367525">
    <property type="protein sequence ID" value="KFD66438.1"/>
    <property type="molecule type" value="Genomic_DNA"/>
</dbReference>
<gene>
    <name evidence="2" type="ORF">M514_21468</name>
</gene>
<accession>A0A085NAE2</accession>
<dbReference type="Proteomes" id="UP000030758">
    <property type="component" value="Unassembled WGS sequence"/>
</dbReference>
<protein>
    <submittedName>
        <fullName evidence="2">Uncharacterized protein</fullName>
    </submittedName>
</protein>
<reference evidence="2" key="1">
    <citation type="journal article" date="2014" name="Nat. Genet.">
        <title>Genome and transcriptome of the porcine whipworm Trichuris suis.</title>
        <authorList>
            <person name="Jex A.R."/>
            <person name="Nejsum P."/>
            <person name="Schwarz E.M."/>
            <person name="Hu L."/>
            <person name="Young N.D."/>
            <person name="Hall R.S."/>
            <person name="Korhonen P.K."/>
            <person name="Liao S."/>
            <person name="Thamsborg S."/>
            <person name="Xia J."/>
            <person name="Xu P."/>
            <person name="Wang S."/>
            <person name="Scheerlinck J.P."/>
            <person name="Hofmann A."/>
            <person name="Sternberg P.W."/>
            <person name="Wang J."/>
            <person name="Gasser R.B."/>
        </authorList>
    </citation>
    <scope>NUCLEOTIDE SEQUENCE [LARGE SCALE GENOMIC DNA]</scope>
    <source>
        <strain evidence="2">DCEP-RM93F</strain>
    </source>
</reference>
<proteinExistence type="predicted"/>
<dbReference type="AlphaFoldDB" id="A0A085NAE2"/>
<feature type="region of interest" description="Disordered" evidence="1">
    <location>
        <begin position="133"/>
        <end position="154"/>
    </location>
</feature>